<evidence type="ECO:0000313" key="2">
    <source>
        <dbReference type="Proteomes" id="UP000287651"/>
    </source>
</evidence>
<organism evidence="1 2">
    <name type="scientific">Ensete ventricosum</name>
    <name type="common">Abyssinian banana</name>
    <name type="synonym">Musa ensete</name>
    <dbReference type="NCBI Taxonomy" id="4639"/>
    <lineage>
        <taxon>Eukaryota</taxon>
        <taxon>Viridiplantae</taxon>
        <taxon>Streptophyta</taxon>
        <taxon>Embryophyta</taxon>
        <taxon>Tracheophyta</taxon>
        <taxon>Spermatophyta</taxon>
        <taxon>Magnoliopsida</taxon>
        <taxon>Liliopsida</taxon>
        <taxon>Zingiberales</taxon>
        <taxon>Musaceae</taxon>
        <taxon>Ensete</taxon>
    </lineage>
</organism>
<reference evidence="1 2" key="1">
    <citation type="journal article" date="2014" name="Agronomy (Basel)">
        <title>A Draft Genome Sequence for Ensete ventricosum, the Drought-Tolerant Tree Against Hunger.</title>
        <authorList>
            <person name="Harrison J."/>
            <person name="Moore K.A."/>
            <person name="Paszkiewicz K."/>
            <person name="Jones T."/>
            <person name="Grant M."/>
            <person name="Ambacheew D."/>
            <person name="Muzemil S."/>
            <person name="Studholme D.J."/>
        </authorList>
    </citation>
    <scope>NUCLEOTIDE SEQUENCE [LARGE SCALE GENOMIC DNA]</scope>
</reference>
<dbReference type="Proteomes" id="UP000287651">
    <property type="component" value="Unassembled WGS sequence"/>
</dbReference>
<dbReference type="AlphaFoldDB" id="A0A426YTF0"/>
<gene>
    <name evidence="1" type="ORF">B296_00011411</name>
</gene>
<evidence type="ECO:0000313" key="1">
    <source>
        <dbReference type="EMBL" id="RRT54999.1"/>
    </source>
</evidence>
<sequence>MTQWELAESSSEVSRGLDDIVENSPGTHQKFARKFVGRQVTRKFVGRQVTRKLVESSPEECWKFIGSSPKEIGSSLRVHRKDVGSLLKRQSDNEDCVYIAAPSSSYYNRTLAATDATYSHEVASQPQPMLLLSSSSSAIVAAFQLRSLGCHLSINISHLKNHSLDDIVVSPKDRSRRYYCHFLPPPLLLPLAAILHLKTSPLQP</sequence>
<dbReference type="EMBL" id="AMZH03010306">
    <property type="protein sequence ID" value="RRT54999.1"/>
    <property type="molecule type" value="Genomic_DNA"/>
</dbReference>
<accession>A0A426YTF0</accession>
<comment type="caution">
    <text evidence="1">The sequence shown here is derived from an EMBL/GenBank/DDBJ whole genome shotgun (WGS) entry which is preliminary data.</text>
</comment>
<proteinExistence type="predicted"/>
<name>A0A426YTF0_ENSVE</name>
<protein>
    <submittedName>
        <fullName evidence="1">Uncharacterized protein</fullName>
    </submittedName>
</protein>